<evidence type="ECO:0000256" key="2">
    <source>
        <dbReference type="SAM" id="Phobius"/>
    </source>
</evidence>
<evidence type="ECO:0000256" key="1">
    <source>
        <dbReference type="SAM" id="MobiDB-lite"/>
    </source>
</evidence>
<dbReference type="RefSeq" id="XP_963806.3">
    <property type="nucleotide sequence ID" value="XM_958713.3"/>
</dbReference>
<keyword evidence="2" id="KW-0472">Membrane</keyword>
<dbReference type="Proteomes" id="UP000001805">
    <property type="component" value="Chromosome 1, Linkage Group I"/>
</dbReference>
<name>Q7SCT6_NEUCR</name>
<dbReference type="VEuPathDB" id="FungiDB:NCU00806"/>
<reference evidence="3 4" key="1">
    <citation type="journal article" date="2003" name="Nature">
        <title>The genome sequence of the filamentous fungus Neurospora crassa.</title>
        <authorList>
            <person name="Galagan J.E."/>
            <person name="Calvo S.E."/>
            <person name="Borkovich K.A."/>
            <person name="Selker E.U."/>
            <person name="Read N.D."/>
            <person name="Jaffe D."/>
            <person name="FitzHugh W."/>
            <person name="Ma L.J."/>
            <person name="Smirnov S."/>
            <person name="Purcell S."/>
            <person name="Rehman B."/>
            <person name="Elkins T."/>
            <person name="Engels R."/>
            <person name="Wang S."/>
            <person name="Nielsen C.B."/>
            <person name="Butler J."/>
            <person name="Endrizzi M."/>
            <person name="Qui D."/>
            <person name="Ianakiev P."/>
            <person name="Bell-Pedersen D."/>
            <person name="Nelson M.A."/>
            <person name="Werner-Washburne M."/>
            <person name="Selitrennikoff C.P."/>
            <person name="Kinsey J.A."/>
            <person name="Braun E.L."/>
            <person name="Zelter A."/>
            <person name="Schulte U."/>
            <person name="Kothe G.O."/>
            <person name="Jedd G."/>
            <person name="Mewes W."/>
            <person name="Staben C."/>
            <person name="Marcotte E."/>
            <person name="Greenberg D."/>
            <person name="Roy A."/>
            <person name="Foley K."/>
            <person name="Naylor J."/>
            <person name="Stange-Thomann N."/>
            <person name="Barrett R."/>
            <person name="Gnerre S."/>
            <person name="Kamal M."/>
            <person name="Kamvysselis M."/>
            <person name="Mauceli E."/>
            <person name="Bielke C."/>
            <person name="Rudd S."/>
            <person name="Frishman D."/>
            <person name="Krystofova S."/>
            <person name="Rasmussen C."/>
            <person name="Metzenberg R.L."/>
            <person name="Perkins D.D."/>
            <person name="Kroken S."/>
            <person name="Cogoni C."/>
            <person name="Macino G."/>
            <person name="Catcheside D."/>
            <person name="Li W."/>
            <person name="Pratt R.J."/>
            <person name="Osmani S.A."/>
            <person name="DeSouza C.P."/>
            <person name="Glass L."/>
            <person name="Orbach M.J."/>
            <person name="Berglund J.A."/>
            <person name="Voelker R."/>
            <person name="Yarden O."/>
            <person name="Plamann M."/>
            <person name="Seiler S."/>
            <person name="Dunlap J."/>
            <person name="Radford A."/>
            <person name="Aramayo R."/>
            <person name="Natvig D.O."/>
            <person name="Alex L.A."/>
            <person name="Mannhaupt G."/>
            <person name="Ebbole D.J."/>
            <person name="Freitag M."/>
            <person name="Paulsen I."/>
            <person name="Sachs M.S."/>
            <person name="Lander E.S."/>
            <person name="Nusbaum C."/>
            <person name="Birren B."/>
        </authorList>
    </citation>
    <scope>NUCLEOTIDE SEQUENCE [LARGE SCALE GENOMIC DNA]</scope>
    <source>
        <strain evidence="4">ATCC 24698 / 74-OR23-1A / CBS 708.71 / DSM 1257 / FGSC 987</strain>
    </source>
</reference>
<dbReference type="InterPro" id="IPR008942">
    <property type="entry name" value="ENTH_VHS"/>
</dbReference>
<dbReference type="GeneID" id="3879955"/>
<dbReference type="InParanoid" id="Q7SCT6"/>
<dbReference type="AlphaFoldDB" id="Q7SCT6"/>
<gene>
    <name evidence="3" type="ORF">NCU00806</name>
</gene>
<dbReference type="Gene3D" id="1.25.40.90">
    <property type="match status" value="1"/>
</dbReference>
<organism evidence="3 4">
    <name type="scientific">Neurospora crassa (strain ATCC 24698 / 74-OR23-1A / CBS 708.71 / DSM 1257 / FGSC 987)</name>
    <dbReference type="NCBI Taxonomy" id="367110"/>
    <lineage>
        <taxon>Eukaryota</taxon>
        <taxon>Fungi</taxon>
        <taxon>Dikarya</taxon>
        <taxon>Ascomycota</taxon>
        <taxon>Pezizomycotina</taxon>
        <taxon>Sordariomycetes</taxon>
        <taxon>Sordariomycetidae</taxon>
        <taxon>Sordariales</taxon>
        <taxon>Sordariaceae</taxon>
        <taxon>Neurospora</taxon>
    </lineage>
</organism>
<dbReference type="OrthoDB" id="10550698at2759"/>
<keyword evidence="2" id="KW-1133">Transmembrane helix</keyword>
<dbReference type="HOGENOM" id="CLU_850187_0_0_1"/>
<feature type="transmembrane region" description="Helical" evidence="2">
    <location>
        <begin position="151"/>
        <end position="170"/>
    </location>
</feature>
<sequence length="238" mass="25931">MEVVGFGRRACWAISSIFTAAGIVNAINAISPSPIIALVATLIVKFLVWGDCALLAELNVAPDVISPSTPWLLTLPTFMFLVLRGHATEGPTNPAASHDELEQVMDRNARYAGHIQSQRCGFNNSNQRLLPVLWPSDVPKQQQLLIDPTPLIIVLFLFFFVTFFGLTLLATSKHMHHAHKLGVLYVVGSVTRKWLDQAKALEQPTALGAQDSPAAPFQAEAKSNSATQKATHEGDKEI</sequence>
<keyword evidence="4" id="KW-1185">Reference proteome</keyword>
<dbReference type="STRING" id="367110.Q7SCT6"/>
<feature type="region of interest" description="Disordered" evidence="1">
    <location>
        <begin position="205"/>
        <end position="238"/>
    </location>
</feature>
<proteinExistence type="predicted"/>
<protein>
    <submittedName>
        <fullName evidence="3">Uncharacterized protein</fullName>
    </submittedName>
</protein>
<keyword evidence="2" id="KW-0812">Transmembrane</keyword>
<dbReference type="KEGG" id="ncr:NCU00806"/>
<accession>Q7SCT6</accession>
<evidence type="ECO:0000313" key="3">
    <source>
        <dbReference type="EMBL" id="EAA34570.3"/>
    </source>
</evidence>
<dbReference type="EMBL" id="CM002236">
    <property type="protein sequence ID" value="EAA34570.3"/>
    <property type="molecule type" value="Genomic_DNA"/>
</dbReference>
<evidence type="ECO:0000313" key="4">
    <source>
        <dbReference type="Proteomes" id="UP000001805"/>
    </source>
</evidence>